<dbReference type="OrthoDB" id="7066453at2"/>
<dbReference type="Proteomes" id="UP000294914">
    <property type="component" value="Unassembled WGS sequence"/>
</dbReference>
<reference evidence="1 2" key="1">
    <citation type="submission" date="2019-03" db="EMBL/GenBank/DDBJ databases">
        <title>Genomic Encyclopedia of Type Strains, Phase IV (KMG-IV): sequencing the most valuable type-strain genomes for metagenomic binning, comparative biology and taxonomic classification.</title>
        <authorList>
            <person name="Goeker M."/>
        </authorList>
    </citation>
    <scope>NUCLEOTIDE SEQUENCE [LARGE SCALE GENOMIC DNA]</scope>
    <source>
        <strain evidence="1 2">DSM 16326</strain>
    </source>
</reference>
<proteinExistence type="predicted"/>
<accession>A0A4R8IU29</accession>
<comment type="caution">
    <text evidence="1">The sequence shown here is derived from an EMBL/GenBank/DDBJ whole genome shotgun (WGS) entry which is preliminary data.</text>
</comment>
<gene>
    <name evidence="1" type="ORF">EDC23_1324</name>
</gene>
<dbReference type="EMBL" id="SOQX01000002">
    <property type="protein sequence ID" value="TDY02940.1"/>
    <property type="molecule type" value="Genomic_DNA"/>
</dbReference>
<keyword evidence="2" id="KW-1185">Reference proteome</keyword>
<dbReference type="RefSeq" id="WP_134082218.1">
    <property type="nucleotide sequence ID" value="NZ_SOQX01000002.1"/>
</dbReference>
<protein>
    <submittedName>
        <fullName evidence="1">Uncharacterized protein</fullName>
    </submittedName>
</protein>
<organism evidence="1 2">
    <name type="scientific">Thiohalophilus thiocyanatoxydans</name>
    <dbReference type="NCBI Taxonomy" id="381308"/>
    <lineage>
        <taxon>Bacteria</taxon>
        <taxon>Pseudomonadati</taxon>
        <taxon>Pseudomonadota</taxon>
        <taxon>Gammaproteobacteria</taxon>
        <taxon>Thiohalomonadales</taxon>
        <taxon>Thiohalophilaceae</taxon>
        <taxon>Thiohalophilus</taxon>
    </lineage>
</organism>
<dbReference type="AlphaFoldDB" id="A0A4R8IU29"/>
<evidence type="ECO:0000313" key="2">
    <source>
        <dbReference type="Proteomes" id="UP000294914"/>
    </source>
</evidence>
<evidence type="ECO:0000313" key="1">
    <source>
        <dbReference type="EMBL" id="TDY02940.1"/>
    </source>
</evidence>
<sequence>MSELRITLQQLRGMIGLHVVHQGIPCQIIEVLDDGPAIVLQSCNPNKPVQSNQHGEGNRRVQETFTVPVLTRDKYEFHPQYLALELP</sequence>
<name>A0A4R8IU29_9GAMM</name>